<accession>A0ABW5YL69</accession>
<evidence type="ECO:0000313" key="2">
    <source>
        <dbReference type="Proteomes" id="UP001597534"/>
    </source>
</evidence>
<dbReference type="RefSeq" id="WP_379811404.1">
    <property type="nucleotide sequence ID" value="NZ_JBHUPC010000012.1"/>
</dbReference>
<protein>
    <submittedName>
        <fullName evidence="1">Murein L,D-transpeptidase catalytic domain family protein</fullName>
    </submittedName>
</protein>
<dbReference type="PANTHER" id="PTHR38477">
    <property type="entry name" value="HYPOTHETICAL EXPORTED PROTEIN"/>
    <property type="match status" value="1"/>
</dbReference>
<reference evidence="2" key="1">
    <citation type="journal article" date="2019" name="Int. J. Syst. Evol. Microbiol.">
        <title>The Global Catalogue of Microorganisms (GCM) 10K type strain sequencing project: providing services to taxonomists for standard genome sequencing and annotation.</title>
        <authorList>
            <consortium name="The Broad Institute Genomics Platform"/>
            <consortium name="The Broad Institute Genome Sequencing Center for Infectious Disease"/>
            <person name="Wu L."/>
            <person name="Ma J."/>
        </authorList>
    </citation>
    <scope>NUCLEOTIDE SEQUENCE [LARGE SCALE GENOMIC DNA]</scope>
    <source>
        <strain evidence="2">KCTC 22671</strain>
    </source>
</reference>
<name>A0ABW5YL69_9FLAO</name>
<evidence type="ECO:0000313" key="1">
    <source>
        <dbReference type="EMBL" id="MFD2891798.1"/>
    </source>
</evidence>
<sequence>MIYRFLPLVLLSLMSFDSIKETKVKQNDNIVIATDPKDIAANKKVAFEASCKSFYQSIEANNYSLPQYESFFKAFEGYSQLQQQGLIENEYLTIVDFSLSSKEERLWVIDMNTKMVVLQSLVAHGKNSGMEFANQFSNKSESYQSSLGFYLTGETYTGKHGLSLKIDGLEYGINNNARQRAVVIHGADYASEKFVKANGRLGRSQGCPAVPYTVHKTLIETIKGKSCLFIYHPSRSYVEKSKLVS</sequence>
<comment type="caution">
    <text evidence="1">The sequence shown here is derived from an EMBL/GenBank/DDBJ whole genome shotgun (WGS) entry which is preliminary data.</text>
</comment>
<gene>
    <name evidence="1" type="ORF">ACFS5J_07230</name>
</gene>
<dbReference type="Pfam" id="PF13645">
    <property type="entry name" value="YkuD_2"/>
    <property type="match status" value="1"/>
</dbReference>
<keyword evidence="2" id="KW-1185">Reference proteome</keyword>
<organism evidence="1 2">
    <name type="scientific">Flavobacterium chuncheonense</name>
    <dbReference type="NCBI Taxonomy" id="2026653"/>
    <lineage>
        <taxon>Bacteria</taxon>
        <taxon>Pseudomonadati</taxon>
        <taxon>Bacteroidota</taxon>
        <taxon>Flavobacteriia</taxon>
        <taxon>Flavobacteriales</taxon>
        <taxon>Flavobacteriaceae</taxon>
        <taxon>Flavobacterium</taxon>
    </lineage>
</organism>
<dbReference type="PANTHER" id="PTHR38477:SF1">
    <property type="entry name" value="MUREIN L,D-TRANSPEPTIDASE CATALYTIC DOMAIN FAMILY PROTEIN"/>
    <property type="match status" value="1"/>
</dbReference>
<dbReference type="Proteomes" id="UP001597534">
    <property type="component" value="Unassembled WGS sequence"/>
</dbReference>
<dbReference type="InterPro" id="IPR032676">
    <property type="entry name" value="YkuD_2"/>
</dbReference>
<proteinExistence type="predicted"/>
<dbReference type="EMBL" id="JBHUPC010000012">
    <property type="protein sequence ID" value="MFD2891798.1"/>
    <property type="molecule type" value="Genomic_DNA"/>
</dbReference>